<name>A0A8C6LPZ5_NOTFU</name>
<feature type="domain" description="Ig-like" evidence="13">
    <location>
        <begin position="288"/>
        <end position="384"/>
    </location>
</feature>
<dbReference type="Pfam" id="PF13855">
    <property type="entry name" value="LRR_8"/>
    <property type="match status" value="3"/>
</dbReference>
<dbReference type="AlphaFoldDB" id="A0A8C6LPZ5"/>
<accession>A0A8C6LPZ5</accession>
<dbReference type="FunFam" id="2.60.40.10:FF:000161">
    <property type="entry name" value="Leucine rich repeats and immunoglobulin like domains 2"/>
    <property type="match status" value="1"/>
</dbReference>
<feature type="domain" description="Ig-like" evidence="13">
    <location>
        <begin position="389"/>
        <end position="478"/>
    </location>
</feature>
<comment type="subcellular location">
    <subcellularLocation>
        <location evidence="1">Cell membrane</location>
        <topology evidence="1">Single-pass type I membrane protein</topology>
    </subcellularLocation>
</comment>
<dbReference type="InterPro" id="IPR013783">
    <property type="entry name" value="Ig-like_fold"/>
</dbReference>
<evidence type="ECO:0000256" key="8">
    <source>
        <dbReference type="ARBA" id="ARBA00023136"/>
    </source>
</evidence>
<dbReference type="Ensembl" id="ENSNFUT00015022932.1">
    <property type="protein sequence ID" value="ENSNFUP00015021913.1"/>
    <property type="gene ID" value="ENSNFUG00015010620.1"/>
</dbReference>
<dbReference type="CDD" id="cd05763">
    <property type="entry name" value="IgI_LRIG1-like"/>
    <property type="match status" value="1"/>
</dbReference>
<evidence type="ECO:0000256" key="5">
    <source>
        <dbReference type="ARBA" id="ARBA00022729"/>
    </source>
</evidence>
<evidence type="ECO:0000256" key="11">
    <source>
        <dbReference type="ARBA" id="ARBA00023319"/>
    </source>
</evidence>
<keyword evidence="9" id="KW-1015">Disulfide bond</keyword>
<dbReference type="Proteomes" id="UP000694548">
    <property type="component" value="Chromosome sgr10"/>
</dbReference>
<dbReference type="GO" id="GO:0005886">
    <property type="term" value="C:plasma membrane"/>
    <property type="evidence" value="ECO:0007669"/>
    <property type="project" value="UniProtKB-SubCell"/>
</dbReference>
<dbReference type="Pfam" id="PF13927">
    <property type="entry name" value="Ig_3"/>
    <property type="match status" value="1"/>
</dbReference>
<protein>
    <submittedName>
        <fullName evidence="14">Leucine rich repeats and immunoglobulin like domains 2</fullName>
    </submittedName>
</protein>
<dbReference type="InterPro" id="IPR007110">
    <property type="entry name" value="Ig-like_dom"/>
</dbReference>
<evidence type="ECO:0000256" key="2">
    <source>
        <dbReference type="ARBA" id="ARBA00022475"/>
    </source>
</evidence>
<keyword evidence="6" id="KW-0677">Repeat</keyword>
<keyword evidence="15" id="KW-1185">Reference proteome</keyword>
<dbReference type="InterPro" id="IPR003591">
    <property type="entry name" value="Leu-rich_rpt_typical-subtyp"/>
</dbReference>
<keyword evidence="10" id="KW-0325">Glycoprotein</keyword>
<evidence type="ECO:0000256" key="6">
    <source>
        <dbReference type="ARBA" id="ARBA00022737"/>
    </source>
</evidence>
<keyword evidence="11" id="KW-0393">Immunoglobulin domain</keyword>
<keyword evidence="3" id="KW-0433">Leucine-rich repeat</keyword>
<reference evidence="14" key="2">
    <citation type="submission" date="2025-08" db="UniProtKB">
        <authorList>
            <consortium name="Ensembl"/>
        </authorList>
    </citation>
    <scope>IDENTIFICATION</scope>
</reference>
<proteinExistence type="predicted"/>
<feature type="domain" description="Ig-like" evidence="13">
    <location>
        <begin position="483"/>
        <end position="571"/>
    </location>
</feature>
<sequence length="713" mass="78701">MHQLQLYASLENLDLTSNSISELKVGSFPSMQLKYLNLSNNKISILEPGCFENISSSLLLLRLNRNRLAVLPPKVFRLPQLQILEMKRNKIKIVDSLTFKGMDSLKSLKMQRNGITKLMDGAFFGLNNIEELELEHNNLTEVNKGWLYGLRMLRILQLNHNAIGILRPDAWDFCQKLQELDLSHNHLTRLEETAFTGLGLLQVLNLGENSISHLGEGVFSGLVSLLTFVLNTSSLLCDCHMQWLGPWLTESQFQHSVLAVCAHPANLFGRAVLSISPDEFVCDDFPKPQITAHPETFVALRSNNVTLSCVASSSSNSPMTTAWRKDGEVLYDAEVENYARYQEGELIYTALLHLLNVNFTDEGRYQCVVSNHFGSNYSNRAKLTVNEMPSFLKIPMDLTIRTGTMAKLECAADGHPSPQIAWQKDGGTDFPAARERRMHVMPDDDIFFIANVKTEDMGVYSCTAQNAAGSLSANATLTVLETPSFMRSLEDRTVAHGETAVLQCIAGGSPAPRLNWTKDDGPLVLTERHFFAAANQLLIIVDAGPADAGKYTCIMSNTVGTKRGHIYLSVSPSPNCDTGSQSWTIVGIVVIVVVCCVVGTSLVWVIVIYHMRRKSEDYSITNTDEMNLPADIPSYLSSQGTLSEPQEGYSNSEAGSHQQLMPPLSNGYIHKGTDGGIAHILGGICSFCSLFEQLSPSKSNFSNFLPCYIVISS</sequence>
<dbReference type="InterPro" id="IPR003598">
    <property type="entry name" value="Ig_sub2"/>
</dbReference>
<dbReference type="InterPro" id="IPR013098">
    <property type="entry name" value="Ig_I-set"/>
</dbReference>
<dbReference type="SUPFAM" id="SSF52058">
    <property type="entry name" value="L domain-like"/>
    <property type="match status" value="1"/>
</dbReference>
<evidence type="ECO:0000256" key="1">
    <source>
        <dbReference type="ARBA" id="ARBA00004251"/>
    </source>
</evidence>
<dbReference type="InterPro" id="IPR001611">
    <property type="entry name" value="Leu-rich_rpt"/>
</dbReference>
<dbReference type="SMART" id="SM00082">
    <property type="entry name" value="LRRCT"/>
    <property type="match status" value="1"/>
</dbReference>
<evidence type="ECO:0000256" key="4">
    <source>
        <dbReference type="ARBA" id="ARBA00022692"/>
    </source>
</evidence>
<dbReference type="SMART" id="SM00409">
    <property type="entry name" value="IG"/>
    <property type="match status" value="3"/>
</dbReference>
<dbReference type="FunFam" id="2.60.40.10:FF:000224">
    <property type="entry name" value="Leucine rich repeats and immunoglobulin like domains 3"/>
    <property type="match status" value="1"/>
</dbReference>
<evidence type="ECO:0000313" key="15">
    <source>
        <dbReference type="Proteomes" id="UP000694548"/>
    </source>
</evidence>
<dbReference type="PANTHER" id="PTHR45842:SF23">
    <property type="entry name" value="LEUCINE-RICH REPEATS AND IMMUNOGLOBULIN-LIKE DOMAINS PROTEIN 2-RELATED"/>
    <property type="match status" value="1"/>
</dbReference>
<dbReference type="PROSITE" id="PS50835">
    <property type="entry name" value="IG_LIKE"/>
    <property type="match status" value="3"/>
</dbReference>
<dbReference type="Gene3D" id="2.60.40.10">
    <property type="entry name" value="Immunoglobulins"/>
    <property type="match status" value="3"/>
</dbReference>
<dbReference type="FunFam" id="2.60.40.10:FF:000150">
    <property type="entry name" value="Leucine rich repeats and immunoglobulin like domains 3"/>
    <property type="match status" value="1"/>
</dbReference>
<dbReference type="PROSITE" id="PS51450">
    <property type="entry name" value="LRR"/>
    <property type="match status" value="2"/>
</dbReference>
<keyword evidence="5" id="KW-0732">Signal</keyword>
<gene>
    <name evidence="14" type="primary">LRIG2</name>
    <name evidence="14" type="synonym">lrig2</name>
</gene>
<dbReference type="InterPro" id="IPR050467">
    <property type="entry name" value="LRFN"/>
</dbReference>
<dbReference type="Pfam" id="PF07679">
    <property type="entry name" value="I-set"/>
    <property type="match status" value="2"/>
</dbReference>
<evidence type="ECO:0000313" key="14">
    <source>
        <dbReference type="Ensembl" id="ENSNFUP00015021913.1"/>
    </source>
</evidence>
<evidence type="ECO:0000256" key="9">
    <source>
        <dbReference type="ARBA" id="ARBA00023157"/>
    </source>
</evidence>
<dbReference type="InterPro" id="IPR000483">
    <property type="entry name" value="Cys-rich_flank_reg_C"/>
</dbReference>
<organism evidence="14 15">
    <name type="scientific">Nothobranchius furzeri</name>
    <name type="common">Turquoise killifish</name>
    <dbReference type="NCBI Taxonomy" id="105023"/>
    <lineage>
        <taxon>Eukaryota</taxon>
        <taxon>Metazoa</taxon>
        <taxon>Chordata</taxon>
        <taxon>Craniata</taxon>
        <taxon>Vertebrata</taxon>
        <taxon>Euteleostomi</taxon>
        <taxon>Actinopterygii</taxon>
        <taxon>Neopterygii</taxon>
        <taxon>Teleostei</taxon>
        <taxon>Neoteleostei</taxon>
        <taxon>Acanthomorphata</taxon>
        <taxon>Ovalentaria</taxon>
        <taxon>Atherinomorphae</taxon>
        <taxon>Cyprinodontiformes</taxon>
        <taxon>Nothobranchiidae</taxon>
        <taxon>Nothobranchius</taxon>
    </lineage>
</organism>
<keyword evidence="4 12" id="KW-0812">Transmembrane</keyword>
<evidence type="ECO:0000259" key="13">
    <source>
        <dbReference type="PROSITE" id="PS50835"/>
    </source>
</evidence>
<dbReference type="InterPro" id="IPR036179">
    <property type="entry name" value="Ig-like_dom_sf"/>
</dbReference>
<dbReference type="InterPro" id="IPR032675">
    <property type="entry name" value="LRR_dom_sf"/>
</dbReference>
<dbReference type="PANTHER" id="PTHR45842">
    <property type="entry name" value="SYNAPTIC ADHESION-LIKE MOLECULE SALM"/>
    <property type="match status" value="1"/>
</dbReference>
<dbReference type="Gene3D" id="3.80.10.10">
    <property type="entry name" value="Ribonuclease Inhibitor"/>
    <property type="match status" value="3"/>
</dbReference>
<dbReference type="SMART" id="SM00408">
    <property type="entry name" value="IGc2"/>
    <property type="match status" value="3"/>
</dbReference>
<evidence type="ECO:0000256" key="3">
    <source>
        <dbReference type="ARBA" id="ARBA00022614"/>
    </source>
</evidence>
<dbReference type="InterPro" id="IPR003599">
    <property type="entry name" value="Ig_sub"/>
</dbReference>
<dbReference type="SMART" id="SM00369">
    <property type="entry name" value="LRR_TYP"/>
    <property type="match status" value="9"/>
</dbReference>
<reference evidence="14" key="3">
    <citation type="submission" date="2025-09" db="UniProtKB">
        <authorList>
            <consortium name="Ensembl"/>
        </authorList>
    </citation>
    <scope>IDENTIFICATION</scope>
</reference>
<reference evidence="14" key="1">
    <citation type="submission" date="2014-08" db="EMBL/GenBank/DDBJ databases">
        <authorList>
            <person name="Senf B."/>
            <person name="Petzold A."/>
            <person name="Downie B.R."/>
            <person name="Koch P."/>
            <person name="Platzer M."/>
        </authorList>
    </citation>
    <scope>NUCLEOTIDE SEQUENCE [LARGE SCALE GENOMIC DNA]</scope>
    <source>
        <strain evidence="14">GRZ</strain>
    </source>
</reference>
<evidence type="ECO:0000256" key="7">
    <source>
        <dbReference type="ARBA" id="ARBA00022989"/>
    </source>
</evidence>
<keyword evidence="7 12" id="KW-1133">Transmembrane helix</keyword>
<keyword evidence="8 12" id="KW-0472">Membrane</keyword>
<dbReference type="SUPFAM" id="SSF48726">
    <property type="entry name" value="Immunoglobulin"/>
    <property type="match status" value="3"/>
</dbReference>
<dbReference type="GeneTree" id="ENSGT00940000158791"/>
<feature type="transmembrane region" description="Helical" evidence="12">
    <location>
        <begin position="583"/>
        <end position="609"/>
    </location>
</feature>
<evidence type="ECO:0000256" key="12">
    <source>
        <dbReference type="SAM" id="Phobius"/>
    </source>
</evidence>
<keyword evidence="2" id="KW-1003">Cell membrane</keyword>
<evidence type="ECO:0000256" key="10">
    <source>
        <dbReference type="ARBA" id="ARBA00023180"/>
    </source>
</evidence>